<sequence>MINEVSAALTPEALIWLNARSVDEQLPADRIAGDWLSAHHLI</sequence>
<dbReference type="AlphaFoldDB" id="A0A562D8F8"/>
<evidence type="ECO:0000313" key="2">
    <source>
        <dbReference type="Proteomes" id="UP000317573"/>
    </source>
</evidence>
<name>A0A562D8F8_RHORH</name>
<reference evidence="1 2" key="1">
    <citation type="submission" date="2019-07" db="EMBL/GenBank/DDBJ databases">
        <title>Genome sequencing of lignin-degrading bacterial isolates.</title>
        <authorList>
            <person name="Gladden J."/>
        </authorList>
    </citation>
    <scope>NUCLEOTIDE SEQUENCE [LARGE SCALE GENOMIC DNA]</scope>
    <source>
        <strain evidence="1 2">J45</strain>
    </source>
</reference>
<organism evidence="1 2">
    <name type="scientific">Rhodococcus rhodochrous J45</name>
    <dbReference type="NCBI Taxonomy" id="935266"/>
    <lineage>
        <taxon>Bacteria</taxon>
        <taxon>Bacillati</taxon>
        <taxon>Actinomycetota</taxon>
        <taxon>Actinomycetes</taxon>
        <taxon>Mycobacteriales</taxon>
        <taxon>Nocardiaceae</taxon>
        <taxon>Rhodococcus</taxon>
    </lineage>
</organism>
<dbReference type="Proteomes" id="UP000317573">
    <property type="component" value="Unassembled WGS sequence"/>
</dbReference>
<accession>A0A562D8F8</accession>
<gene>
    <name evidence="1" type="ORF">L618_007200000020</name>
</gene>
<comment type="caution">
    <text evidence="1">The sequence shown here is derived from an EMBL/GenBank/DDBJ whole genome shotgun (WGS) entry which is preliminary data.</text>
</comment>
<dbReference type="EMBL" id="VLJT01000075">
    <property type="protein sequence ID" value="TWH06017.1"/>
    <property type="molecule type" value="Genomic_DNA"/>
</dbReference>
<dbReference type="RefSeq" id="WP_390889803.1">
    <property type="nucleotide sequence ID" value="NZ_VLJT01000075.1"/>
</dbReference>
<evidence type="ECO:0000313" key="1">
    <source>
        <dbReference type="EMBL" id="TWH06017.1"/>
    </source>
</evidence>
<protein>
    <submittedName>
        <fullName evidence="1">Osmoprotectant transport system substrate-binding protein</fullName>
    </submittedName>
</protein>
<proteinExistence type="predicted"/>